<dbReference type="PANTHER" id="PTHR10245:SF15">
    <property type="entry name" value="ENDOTHELIAL DIFFERENTIATION-RELATED FACTOR 1"/>
    <property type="match status" value="1"/>
</dbReference>
<evidence type="ECO:0000313" key="4">
    <source>
        <dbReference type="EMBL" id="KAK9991791.1"/>
    </source>
</evidence>
<sequence>MESLGGGGERVHGETCRASRAVRGDGGVHGQGLGGGGERGAQPSLRGVQEHDRRSAVNQALRIGAAVQIVKKAEAGLNKKAATVVNVKKLDEAAEPVALDRVSTEVKQLIQKAAPVS</sequence>
<dbReference type="InterPro" id="IPR013729">
    <property type="entry name" value="MBF1_N"/>
</dbReference>
<dbReference type="GO" id="GO:0003677">
    <property type="term" value="F:DNA binding"/>
    <property type="evidence" value="ECO:0007669"/>
    <property type="project" value="UniProtKB-KW"/>
</dbReference>
<organism evidence="4 5">
    <name type="scientific">Lithocarpus litseifolius</name>
    <dbReference type="NCBI Taxonomy" id="425828"/>
    <lineage>
        <taxon>Eukaryota</taxon>
        <taxon>Viridiplantae</taxon>
        <taxon>Streptophyta</taxon>
        <taxon>Embryophyta</taxon>
        <taxon>Tracheophyta</taxon>
        <taxon>Spermatophyta</taxon>
        <taxon>Magnoliopsida</taxon>
        <taxon>eudicotyledons</taxon>
        <taxon>Gunneridae</taxon>
        <taxon>Pentapetalae</taxon>
        <taxon>rosids</taxon>
        <taxon>fabids</taxon>
        <taxon>Fagales</taxon>
        <taxon>Fagaceae</taxon>
        <taxon>Lithocarpus</taxon>
    </lineage>
</organism>
<gene>
    <name evidence="4" type="ORF">SO802_026776</name>
</gene>
<evidence type="ECO:0000313" key="5">
    <source>
        <dbReference type="Proteomes" id="UP001459277"/>
    </source>
</evidence>
<dbReference type="PANTHER" id="PTHR10245">
    <property type="entry name" value="ENDOTHELIAL DIFFERENTIATION-RELATED FACTOR 1 MULTIPROTEIN BRIDGING FACTOR 1"/>
    <property type="match status" value="1"/>
</dbReference>
<accession>A0AAW2C0S9</accession>
<dbReference type="AlphaFoldDB" id="A0AAW2C0S9"/>
<evidence type="ECO:0000259" key="3">
    <source>
        <dbReference type="Pfam" id="PF08523"/>
    </source>
</evidence>
<dbReference type="EMBL" id="JAZDWU010000009">
    <property type="protein sequence ID" value="KAK9991791.1"/>
    <property type="molecule type" value="Genomic_DNA"/>
</dbReference>
<feature type="compositionally biased region" description="Gly residues" evidence="2">
    <location>
        <begin position="24"/>
        <end position="39"/>
    </location>
</feature>
<proteinExistence type="predicted"/>
<name>A0AAW2C0S9_9ROSI</name>
<keyword evidence="1" id="KW-0238">DNA-binding</keyword>
<dbReference type="GO" id="GO:0005634">
    <property type="term" value="C:nucleus"/>
    <property type="evidence" value="ECO:0007669"/>
    <property type="project" value="TreeGrafter"/>
</dbReference>
<comment type="caution">
    <text evidence="4">The sequence shown here is derived from an EMBL/GenBank/DDBJ whole genome shotgun (WGS) entry which is preliminary data.</text>
</comment>
<protein>
    <recommendedName>
        <fullName evidence="3">Multiprotein bridging factor 1 N-terminal domain-containing protein</fullName>
    </recommendedName>
</protein>
<evidence type="ECO:0000256" key="1">
    <source>
        <dbReference type="ARBA" id="ARBA00023125"/>
    </source>
</evidence>
<evidence type="ECO:0000256" key="2">
    <source>
        <dbReference type="SAM" id="MobiDB-lite"/>
    </source>
</evidence>
<reference evidence="4 5" key="1">
    <citation type="submission" date="2024-01" db="EMBL/GenBank/DDBJ databases">
        <title>A telomere-to-telomere, gap-free genome of sweet tea (Lithocarpus litseifolius).</title>
        <authorList>
            <person name="Zhou J."/>
        </authorList>
    </citation>
    <scope>NUCLEOTIDE SEQUENCE [LARGE SCALE GENOMIC DNA]</scope>
    <source>
        <strain evidence="4">Zhou-2022a</strain>
        <tissue evidence="4">Leaf</tissue>
    </source>
</reference>
<keyword evidence="5" id="KW-1185">Reference proteome</keyword>
<dbReference type="Proteomes" id="UP001459277">
    <property type="component" value="Unassembled WGS sequence"/>
</dbReference>
<feature type="region of interest" description="Disordered" evidence="2">
    <location>
        <begin position="1"/>
        <end position="55"/>
    </location>
</feature>
<dbReference type="Pfam" id="PF08523">
    <property type="entry name" value="MBF1"/>
    <property type="match status" value="1"/>
</dbReference>
<feature type="domain" description="Multiprotein bridging factor 1 N-terminal" evidence="3">
    <location>
        <begin position="52"/>
        <end position="102"/>
    </location>
</feature>